<dbReference type="InterPro" id="IPR050765">
    <property type="entry name" value="Riboflavin_Biosynth_HTPR"/>
</dbReference>
<dbReference type="Pfam" id="PF01872">
    <property type="entry name" value="RibD_C"/>
    <property type="match status" value="1"/>
</dbReference>
<dbReference type="PANTHER" id="PTHR38011:SF7">
    <property type="entry name" value="2,5-DIAMINO-6-RIBOSYLAMINO-4(3H)-PYRIMIDINONE 5'-PHOSPHATE REDUCTASE"/>
    <property type="match status" value="1"/>
</dbReference>
<evidence type="ECO:0000256" key="3">
    <source>
        <dbReference type="ARBA" id="ARBA00023002"/>
    </source>
</evidence>
<dbReference type="Gene3D" id="3.40.430.10">
    <property type="entry name" value="Dihydrofolate Reductase, subunit A"/>
    <property type="match status" value="1"/>
</dbReference>
<comment type="pathway">
    <text evidence="1">Cofactor biosynthesis; riboflavin biosynthesis.</text>
</comment>
<feature type="domain" description="Bacterial bifunctional deaminase-reductase C-terminal" evidence="4">
    <location>
        <begin position="29"/>
        <end position="224"/>
    </location>
</feature>
<dbReference type="GO" id="GO:0009231">
    <property type="term" value="P:riboflavin biosynthetic process"/>
    <property type="evidence" value="ECO:0007669"/>
    <property type="project" value="InterPro"/>
</dbReference>
<evidence type="ECO:0000259" key="4">
    <source>
        <dbReference type="Pfam" id="PF01872"/>
    </source>
</evidence>
<sequence length="282" mass="28325">MTEIHQLTATGPALRALDLLAALGDAAGVRANMVTSADGHATIRGRVGDLTGEADQALLTALRGWCDVLLVGSGTIRAEGYGPLDLPTEIAEWRTLKGRVARPVLAIVSGSLDLDPSLPAFARAADAGPESLPWVITVPGADQERRTRLAPYARLLEVEAGPDGRPSLPAAVAALRQAGMTRVLSEGGPTVLGTLLGGGVVDELFLTVSPLLVGGGGLRIVETGTLSGMSGGTASGGSASGATPGEPVPLKLMDVHVAGSELFLRYAVGASAAASASSSGLA</sequence>
<dbReference type="SUPFAM" id="SSF53597">
    <property type="entry name" value="Dihydrofolate reductase-like"/>
    <property type="match status" value="1"/>
</dbReference>
<dbReference type="Proteomes" id="UP000386847">
    <property type="component" value="Chromosome"/>
</dbReference>
<evidence type="ECO:0000313" key="5">
    <source>
        <dbReference type="EMBL" id="QGF23493.1"/>
    </source>
</evidence>
<dbReference type="PANTHER" id="PTHR38011">
    <property type="entry name" value="DIHYDROFOLATE REDUCTASE FAMILY PROTEIN (AFU_ORTHOLOGUE AFUA_8G06820)"/>
    <property type="match status" value="1"/>
</dbReference>
<dbReference type="RefSeq" id="WP_153572024.1">
    <property type="nucleotide sequence ID" value="NZ_CP045725.1"/>
</dbReference>
<accession>A0A5Q2FEI4</accession>
<dbReference type="InterPro" id="IPR002734">
    <property type="entry name" value="RibDG_C"/>
</dbReference>
<name>A0A5Q2FEI4_9ACTN</name>
<keyword evidence="6" id="KW-1185">Reference proteome</keyword>
<reference evidence="5 6" key="1">
    <citation type="submission" date="2019-10" db="EMBL/GenBank/DDBJ databases">
        <title>Genomic analysis of Raineyella sp. CBA3103.</title>
        <authorList>
            <person name="Roh S.W."/>
        </authorList>
    </citation>
    <scope>NUCLEOTIDE SEQUENCE [LARGE SCALE GENOMIC DNA]</scope>
    <source>
        <strain evidence="5 6">CBA3103</strain>
    </source>
</reference>
<evidence type="ECO:0000313" key="6">
    <source>
        <dbReference type="Proteomes" id="UP000386847"/>
    </source>
</evidence>
<evidence type="ECO:0000256" key="1">
    <source>
        <dbReference type="ARBA" id="ARBA00005104"/>
    </source>
</evidence>
<keyword evidence="3" id="KW-0560">Oxidoreductase</keyword>
<organism evidence="5 6">
    <name type="scientific">Raineyella fluvialis</name>
    <dbReference type="NCBI Taxonomy" id="2662261"/>
    <lineage>
        <taxon>Bacteria</taxon>
        <taxon>Bacillati</taxon>
        <taxon>Actinomycetota</taxon>
        <taxon>Actinomycetes</taxon>
        <taxon>Propionibacteriales</taxon>
        <taxon>Propionibacteriaceae</taxon>
        <taxon>Raineyella</taxon>
    </lineage>
</organism>
<dbReference type="AlphaFoldDB" id="A0A5Q2FEI4"/>
<dbReference type="InterPro" id="IPR024072">
    <property type="entry name" value="DHFR-like_dom_sf"/>
</dbReference>
<dbReference type="GO" id="GO:0008703">
    <property type="term" value="F:5-amino-6-(5-phosphoribosylamino)uracil reductase activity"/>
    <property type="evidence" value="ECO:0007669"/>
    <property type="project" value="InterPro"/>
</dbReference>
<keyword evidence="2" id="KW-0521">NADP</keyword>
<dbReference type="EMBL" id="CP045725">
    <property type="protein sequence ID" value="QGF23493.1"/>
    <property type="molecule type" value="Genomic_DNA"/>
</dbReference>
<protein>
    <submittedName>
        <fullName evidence="5">Pyrimidine reductase family protein</fullName>
    </submittedName>
</protein>
<proteinExistence type="predicted"/>
<dbReference type="KEGG" id="rain:Rai3103_07210"/>
<evidence type="ECO:0000256" key="2">
    <source>
        <dbReference type="ARBA" id="ARBA00022857"/>
    </source>
</evidence>
<gene>
    <name evidence="5" type="ORF">Rai3103_07210</name>
</gene>